<protein>
    <submittedName>
        <fullName evidence="1">1547_t:CDS:1</fullName>
    </submittedName>
</protein>
<accession>A0ACA9MPK4</accession>
<reference evidence="1" key="1">
    <citation type="submission" date="2021-06" db="EMBL/GenBank/DDBJ databases">
        <authorList>
            <person name="Kallberg Y."/>
            <person name="Tangrot J."/>
            <person name="Rosling A."/>
        </authorList>
    </citation>
    <scope>NUCLEOTIDE SEQUENCE</scope>
    <source>
        <strain evidence="1">28 12/20/2015</strain>
    </source>
</reference>
<dbReference type="Proteomes" id="UP000789366">
    <property type="component" value="Unassembled WGS sequence"/>
</dbReference>
<organism evidence="1 2">
    <name type="scientific">Cetraspora pellucida</name>
    <dbReference type="NCBI Taxonomy" id="1433469"/>
    <lineage>
        <taxon>Eukaryota</taxon>
        <taxon>Fungi</taxon>
        <taxon>Fungi incertae sedis</taxon>
        <taxon>Mucoromycota</taxon>
        <taxon>Glomeromycotina</taxon>
        <taxon>Glomeromycetes</taxon>
        <taxon>Diversisporales</taxon>
        <taxon>Gigasporaceae</taxon>
        <taxon>Cetraspora</taxon>
    </lineage>
</organism>
<comment type="caution">
    <text evidence="1">The sequence shown here is derived from an EMBL/GenBank/DDBJ whole genome shotgun (WGS) entry which is preliminary data.</text>
</comment>
<keyword evidence="2" id="KW-1185">Reference proteome</keyword>
<name>A0ACA9MPK4_9GLOM</name>
<evidence type="ECO:0000313" key="2">
    <source>
        <dbReference type="Proteomes" id="UP000789366"/>
    </source>
</evidence>
<sequence length="113" mass="12976">LNNPDPVISTAVDRINGQEYNPLDNNRNFRQHVNLSAKLILQKAACVMYLDNALIEYGLYNGSIGILTELIDENTVNLHIYSVFPFVHTITISHALTHHPRYSRKWCDVFDLH</sequence>
<proteinExistence type="predicted"/>
<feature type="non-terminal residue" evidence="1">
    <location>
        <position position="1"/>
    </location>
</feature>
<evidence type="ECO:0000313" key="1">
    <source>
        <dbReference type="EMBL" id="CAG8604044.1"/>
    </source>
</evidence>
<gene>
    <name evidence="1" type="ORF">SPELUC_LOCUS7242</name>
</gene>
<dbReference type="EMBL" id="CAJVPW010009331">
    <property type="protein sequence ID" value="CAG8604044.1"/>
    <property type="molecule type" value="Genomic_DNA"/>
</dbReference>